<feature type="compositionally biased region" description="Polar residues" evidence="1">
    <location>
        <begin position="9"/>
        <end position="20"/>
    </location>
</feature>
<sequence length="106" mass="11347">MRNHRLMIQSLQTPSPTSQRPLPSPAASSISPLEEIGHGDATAAKKSDSVTQRDDREQIGNGNATAMRRSNAVPRQVLGCRAMKNSGGGTGSSRRRENRRGHDNGG</sequence>
<name>A0ABU6ZDD5_9FABA</name>
<feature type="region of interest" description="Disordered" evidence="1">
    <location>
        <begin position="1"/>
        <end position="106"/>
    </location>
</feature>
<feature type="compositionally biased region" description="Basic and acidic residues" evidence="1">
    <location>
        <begin position="35"/>
        <end position="58"/>
    </location>
</feature>
<dbReference type="Proteomes" id="UP001341840">
    <property type="component" value="Unassembled WGS sequence"/>
</dbReference>
<keyword evidence="3" id="KW-1185">Reference proteome</keyword>
<evidence type="ECO:0000313" key="3">
    <source>
        <dbReference type="Proteomes" id="UP001341840"/>
    </source>
</evidence>
<gene>
    <name evidence="2" type="ORF">PIB30_040581</name>
</gene>
<proteinExistence type="predicted"/>
<reference evidence="2 3" key="1">
    <citation type="journal article" date="2023" name="Plants (Basel)">
        <title>Bridging the Gap: Combining Genomics and Transcriptomics Approaches to Understand Stylosanthes scabra, an Orphan Legume from the Brazilian Caatinga.</title>
        <authorList>
            <person name="Ferreira-Neto J.R.C."/>
            <person name="da Silva M.D."/>
            <person name="Binneck E."/>
            <person name="de Melo N.F."/>
            <person name="da Silva R.H."/>
            <person name="de Melo A.L.T.M."/>
            <person name="Pandolfi V."/>
            <person name="Bustamante F.O."/>
            <person name="Brasileiro-Vidal A.C."/>
            <person name="Benko-Iseppon A.M."/>
        </authorList>
    </citation>
    <scope>NUCLEOTIDE SEQUENCE [LARGE SCALE GENOMIC DNA]</scope>
    <source>
        <tissue evidence="2">Leaves</tissue>
    </source>
</reference>
<accession>A0ABU6ZDD5</accession>
<evidence type="ECO:0000313" key="2">
    <source>
        <dbReference type="EMBL" id="MED6219955.1"/>
    </source>
</evidence>
<organism evidence="2 3">
    <name type="scientific">Stylosanthes scabra</name>
    <dbReference type="NCBI Taxonomy" id="79078"/>
    <lineage>
        <taxon>Eukaryota</taxon>
        <taxon>Viridiplantae</taxon>
        <taxon>Streptophyta</taxon>
        <taxon>Embryophyta</taxon>
        <taxon>Tracheophyta</taxon>
        <taxon>Spermatophyta</taxon>
        <taxon>Magnoliopsida</taxon>
        <taxon>eudicotyledons</taxon>
        <taxon>Gunneridae</taxon>
        <taxon>Pentapetalae</taxon>
        <taxon>rosids</taxon>
        <taxon>fabids</taxon>
        <taxon>Fabales</taxon>
        <taxon>Fabaceae</taxon>
        <taxon>Papilionoideae</taxon>
        <taxon>50 kb inversion clade</taxon>
        <taxon>dalbergioids sensu lato</taxon>
        <taxon>Dalbergieae</taxon>
        <taxon>Pterocarpus clade</taxon>
        <taxon>Stylosanthes</taxon>
    </lineage>
</organism>
<dbReference type="EMBL" id="JASCZI010272080">
    <property type="protein sequence ID" value="MED6219955.1"/>
    <property type="molecule type" value="Genomic_DNA"/>
</dbReference>
<comment type="caution">
    <text evidence="2">The sequence shown here is derived from an EMBL/GenBank/DDBJ whole genome shotgun (WGS) entry which is preliminary data.</text>
</comment>
<protein>
    <submittedName>
        <fullName evidence="2">Uncharacterized protein</fullName>
    </submittedName>
</protein>
<evidence type="ECO:0000256" key="1">
    <source>
        <dbReference type="SAM" id="MobiDB-lite"/>
    </source>
</evidence>